<proteinExistence type="predicted"/>
<keyword evidence="1" id="KW-0472">Membrane</keyword>
<organism evidence="2">
    <name type="scientific">Bodo saltans virus</name>
    <dbReference type="NCBI Taxonomy" id="2024608"/>
    <lineage>
        <taxon>Viruses</taxon>
        <taxon>Varidnaviria</taxon>
        <taxon>Bamfordvirae</taxon>
        <taxon>Nucleocytoviricota</taxon>
        <taxon>Megaviricetes</taxon>
        <taxon>Imitervirales</taxon>
        <taxon>Mimiviridae</taxon>
        <taxon>Klosneuvirinae</taxon>
        <taxon>Theiavirus</taxon>
        <taxon>Theiavirus salishense</taxon>
    </lineage>
</organism>
<reference evidence="2" key="1">
    <citation type="journal article" date="2017" name="Elife">
        <title>The kinetoplastid-infecting Bodo saltans virus (BsV), a window into the most abundant giant viruses in the sea.</title>
        <authorList>
            <person name="Deeg C.M."/>
            <person name="Chow C.-E.T."/>
            <person name="Suttle C.A."/>
        </authorList>
    </citation>
    <scope>NUCLEOTIDE SEQUENCE</scope>
    <source>
        <strain evidence="2">NG1</strain>
    </source>
</reference>
<keyword evidence="1" id="KW-1133">Transmembrane helix</keyword>
<sequence>MIHYVYILSIVIISIFVFAYYIIKKNDEEEELKKIAYLETMQKKKDEELEQIRMDTVSCSRGNFQTPRTCYFGSDKQCSWNIRTKRCEEK</sequence>
<accession>A0A2H4UUR4</accession>
<dbReference type="Proteomes" id="UP000240325">
    <property type="component" value="Segment"/>
</dbReference>
<evidence type="ECO:0000256" key="1">
    <source>
        <dbReference type="SAM" id="Phobius"/>
    </source>
</evidence>
<evidence type="ECO:0000313" key="2">
    <source>
        <dbReference type="EMBL" id="ATZ80660.1"/>
    </source>
</evidence>
<feature type="transmembrane region" description="Helical" evidence="1">
    <location>
        <begin position="6"/>
        <end position="23"/>
    </location>
</feature>
<gene>
    <name evidence="2" type="ORF">BMW23_0614</name>
</gene>
<protein>
    <submittedName>
        <fullName evidence="2">Uncharacterized protein</fullName>
    </submittedName>
</protein>
<evidence type="ECO:0000313" key="3">
    <source>
        <dbReference type="Proteomes" id="UP000240325"/>
    </source>
</evidence>
<name>A0A2H4UUR4_9VIRU</name>
<dbReference type="EMBL" id="MF782455">
    <property type="protein sequence ID" value="ATZ80660.1"/>
    <property type="molecule type" value="Genomic_DNA"/>
</dbReference>
<keyword evidence="3" id="KW-1185">Reference proteome</keyword>
<keyword evidence="1" id="KW-0812">Transmembrane</keyword>